<name>A0A1I0Q9S0_9BACT</name>
<dbReference type="GO" id="GO:0009244">
    <property type="term" value="P:lipopolysaccharide core region biosynthetic process"/>
    <property type="evidence" value="ECO:0007669"/>
    <property type="project" value="TreeGrafter"/>
</dbReference>
<dbReference type="Pfam" id="PF01075">
    <property type="entry name" value="Glyco_transf_9"/>
    <property type="match status" value="1"/>
</dbReference>
<evidence type="ECO:0000256" key="1">
    <source>
        <dbReference type="ARBA" id="ARBA00022676"/>
    </source>
</evidence>
<dbReference type="Gene3D" id="3.40.50.2000">
    <property type="entry name" value="Glycogen Phosphorylase B"/>
    <property type="match status" value="2"/>
</dbReference>
<dbReference type="AlphaFoldDB" id="A0A1I0Q9S0"/>
<evidence type="ECO:0000256" key="2">
    <source>
        <dbReference type="ARBA" id="ARBA00022679"/>
    </source>
</evidence>
<dbReference type="PANTHER" id="PTHR30160:SF7">
    <property type="entry name" value="ADP-HEPTOSE--LPS HEPTOSYLTRANSFERASE 2"/>
    <property type="match status" value="1"/>
</dbReference>
<keyword evidence="4" id="KW-1185">Reference proteome</keyword>
<dbReference type="Proteomes" id="UP000199373">
    <property type="component" value="Unassembled WGS sequence"/>
</dbReference>
<reference evidence="3 4" key="1">
    <citation type="submission" date="2016-10" db="EMBL/GenBank/DDBJ databases">
        <authorList>
            <person name="de Groot N.N."/>
        </authorList>
    </citation>
    <scope>NUCLEOTIDE SEQUENCE [LARGE SCALE GENOMIC DNA]</scope>
    <source>
        <strain evidence="3 4">TC2-24</strain>
    </source>
</reference>
<dbReference type="GO" id="GO:0005829">
    <property type="term" value="C:cytosol"/>
    <property type="evidence" value="ECO:0007669"/>
    <property type="project" value="TreeGrafter"/>
</dbReference>
<dbReference type="InterPro" id="IPR051199">
    <property type="entry name" value="LPS_LOS_Heptosyltrfase"/>
</dbReference>
<dbReference type="EMBL" id="FOIQ01000006">
    <property type="protein sequence ID" value="SEW23303.1"/>
    <property type="molecule type" value="Genomic_DNA"/>
</dbReference>
<dbReference type="CDD" id="cd03789">
    <property type="entry name" value="GT9_LPS_heptosyltransferase"/>
    <property type="match status" value="1"/>
</dbReference>
<gene>
    <name evidence="3" type="ORF">SAMN04487850_2250</name>
</gene>
<dbReference type="GO" id="GO:0008713">
    <property type="term" value="F:ADP-heptose-lipopolysaccharide heptosyltransferase activity"/>
    <property type="evidence" value="ECO:0007669"/>
    <property type="project" value="TreeGrafter"/>
</dbReference>
<organism evidence="3 4">
    <name type="scientific">Prevotella aff. ruminicola Tc2-24</name>
    <dbReference type="NCBI Taxonomy" id="81582"/>
    <lineage>
        <taxon>Bacteria</taxon>
        <taxon>Pseudomonadati</taxon>
        <taxon>Bacteroidota</taxon>
        <taxon>Bacteroidia</taxon>
        <taxon>Bacteroidales</taxon>
        <taxon>Prevotellaceae</taxon>
        <taxon>Prevotella</taxon>
    </lineage>
</organism>
<keyword evidence="2 3" id="KW-0808">Transferase</keyword>
<dbReference type="PANTHER" id="PTHR30160">
    <property type="entry name" value="TETRAACYLDISACCHARIDE 4'-KINASE-RELATED"/>
    <property type="match status" value="1"/>
</dbReference>
<proteinExistence type="predicted"/>
<accession>A0A1I0Q9S0</accession>
<keyword evidence="1" id="KW-0328">Glycosyltransferase</keyword>
<dbReference type="SUPFAM" id="SSF53756">
    <property type="entry name" value="UDP-Glycosyltransferase/glycogen phosphorylase"/>
    <property type="match status" value="1"/>
</dbReference>
<evidence type="ECO:0000313" key="3">
    <source>
        <dbReference type="EMBL" id="SEW23303.1"/>
    </source>
</evidence>
<dbReference type="InterPro" id="IPR002201">
    <property type="entry name" value="Glyco_trans_9"/>
</dbReference>
<dbReference type="RefSeq" id="WP_091899973.1">
    <property type="nucleotide sequence ID" value="NZ_FOIQ01000006.1"/>
</dbReference>
<protein>
    <submittedName>
        <fullName evidence="3">Heptosyltransferase-2</fullName>
    </submittedName>
</protein>
<sequence>MKILVIRFRQMGDAILTTPLLSTLRKNFPEAEIDYILNERIAPLFEGHPAISRIITFSEQERHSFFTYITKVWRIVHKTHYDVIIDMRSTINTIPFALFSIQSKWRIGIRKPYTWGIFNYRFDGCEDNESMISHNLKLTEPLEPKVTDKNLTLCITEKEKADFKAYMCQKGIDFKRPVMLVGVTAKLEKKTWPEDRMTEVIGHLIEAIPQWQLIFNYAPGREAENARRIFEHLDCPQNVFMNIEAKSPRQLAAMAANCTAYFGNEGGGRHIVHAMGKPSLVVCSPFASKTTWLPQDTDIIALGIDANDATVEFVWNQLFTFCKELAI</sequence>
<evidence type="ECO:0000313" key="4">
    <source>
        <dbReference type="Proteomes" id="UP000199373"/>
    </source>
</evidence>